<dbReference type="Proteomes" id="UP000240621">
    <property type="component" value="Unassembled WGS sequence"/>
</dbReference>
<dbReference type="EMBL" id="PYGC01000001">
    <property type="protein sequence ID" value="PSK85401.1"/>
    <property type="molecule type" value="Genomic_DNA"/>
</dbReference>
<comment type="caution">
    <text evidence="2">The sequence shown here is derived from an EMBL/GenBank/DDBJ whole genome shotgun (WGS) entry which is preliminary data.</text>
</comment>
<evidence type="ECO:0000313" key="4">
    <source>
        <dbReference type="Proteomes" id="UP000396862"/>
    </source>
</evidence>
<dbReference type="RefSeq" id="WP_106540451.1">
    <property type="nucleotide sequence ID" value="NZ_PYGC01000001.1"/>
</dbReference>
<dbReference type="Proteomes" id="UP000396862">
    <property type="component" value="Unassembled WGS sequence"/>
</dbReference>
<evidence type="ECO:0000313" key="1">
    <source>
        <dbReference type="EMBL" id="GET20021.1"/>
    </source>
</evidence>
<proteinExistence type="predicted"/>
<dbReference type="EMBL" id="BLAU01000001">
    <property type="protein sequence ID" value="GET20021.1"/>
    <property type="molecule type" value="Genomic_DNA"/>
</dbReference>
<reference evidence="2 3" key="1">
    <citation type="submission" date="2018-03" db="EMBL/GenBank/DDBJ databases">
        <title>Genomic Encyclopedia of Archaeal and Bacterial Type Strains, Phase II (KMG-II): from individual species to whole genera.</title>
        <authorList>
            <person name="Goeker M."/>
        </authorList>
    </citation>
    <scope>NUCLEOTIDE SEQUENCE [LARGE SCALE GENOMIC DNA]</scope>
    <source>
        <strain evidence="2 3">DSM 27267</strain>
    </source>
</reference>
<gene>
    <name evidence="2" type="ORF">CLV93_101357</name>
    <name evidence="1" type="ORF">JCM18694_02670</name>
</gene>
<evidence type="ECO:0000313" key="2">
    <source>
        <dbReference type="EMBL" id="PSK85401.1"/>
    </source>
</evidence>
<accession>A0A2P8CKB5</accession>
<sequence length="237" mass="26086">MEANGGEAELQKISFTTIKYVNMKLLLLLLTILLPLVSMAQEVKKEKANHGLFTMFGSSVLITTNNRLVSSKYADTFANAETQNQVPVSPNGNIYSGSQYEFDSMSGLGINVIAGWYITQKFSLGAGIGAQPNTVPVFLNGRYCLTNKANAPFLVTDVGIFTKLLHANSGHFYRLGGGYRIGLGKSQKTRLLLSLNYDRSLIKDGAYYWSGNDFNSMIAHYVDTHFNNLVFSVAIEL</sequence>
<dbReference type="AlphaFoldDB" id="A0A2P8CKB5"/>
<evidence type="ECO:0008006" key="5">
    <source>
        <dbReference type="Google" id="ProtNLM"/>
    </source>
</evidence>
<protein>
    <recommendedName>
        <fullName evidence="5">Outer membrane protein with beta-barrel domain</fullName>
    </recommendedName>
</protein>
<name>A0A2P8CKB5_9BACT</name>
<organism evidence="2 3">
    <name type="scientific">Prolixibacter denitrificans</name>
    <dbReference type="NCBI Taxonomy" id="1541063"/>
    <lineage>
        <taxon>Bacteria</taxon>
        <taxon>Pseudomonadati</taxon>
        <taxon>Bacteroidota</taxon>
        <taxon>Bacteroidia</taxon>
        <taxon>Marinilabiliales</taxon>
        <taxon>Prolixibacteraceae</taxon>
        <taxon>Prolixibacter</taxon>
    </lineage>
</organism>
<evidence type="ECO:0000313" key="3">
    <source>
        <dbReference type="Proteomes" id="UP000240621"/>
    </source>
</evidence>
<reference evidence="1 4" key="2">
    <citation type="submission" date="2019-10" db="EMBL/GenBank/DDBJ databases">
        <title>Prolixibacter strains distinguished by the presence of nitrate reductase genes were adept at nitrate-dependent anaerobic corrosion of metallic iron and carbon steel.</title>
        <authorList>
            <person name="Iino T."/>
            <person name="Shono N."/>
            <person name="Ito K."/>
            <person name="Nakamura R."/>
            <person name="Sueoka K."/>
            <person name="Harayama S."/>
            <person name="Ohkuma M."/>
        </authorList>
    </citation>
    <scope>NUCLEOTIDE SEQUENCE [LARGE SCALE GENOMIC DNA]</scope>
    <source>
        <strain evidence="1 4">MIC1-1</strain>
    </source>
</reference>
<keyword evidence="4" id="KW-1185">Reference proteome</keyword>